<reference evidence="1" key="1">
    <citation type="submission" date="2021-01" db="EMBL/GenBank/DDBJ databases">
        <title>Whole genome shotgun sequence of Sinosporangium siamense NBRC 109515.</title>
        <authorList>
            <person name="Komaki H."/>
            <person name="Tamura T."/>
        </authorList>
    </citation>
    <scope>NUCLEOTIDE SEQUENCE</scope>
    <source>
        <strain evidence="1">NBRC 109515</strain>
    </source>
</reference>
<name>A0A919RPR1_9ACTN</name>
<comment type="caution">
    <text evidence="1">The sequence shown here is derived from an EMBL/GenBank/DDBJ whole genome shotgun (WGS) entry which is preliminary data.</text>
</comment>
<keyword evidence="2" id="KW-1185">Reference proteome</keyword>
<dbReference type="EMBL" id="BOOW01000053">
    <property type="protein sequence ID" value="GII97017.1"/>
    <property type="molecule type" value="Genomic_DNA"/>
</dbReference>
<evidence type="ECO:0000313" key="2">
    <source>
        <dbReference type="Proteomes" id="UP000606172"/>
    </source>
</evidence>
<evidence type="ECO:0000313" key="1">
    <source>
        <dbReference type="EMBL" id="GII97017.1"/>
    </source>
</evidence>
<dbReference type="RefSeq" id="WP_204032309.1">
    <property type="nucleotide sequence ID" value="NZ_BOOW01000053.1"/>
</dbReference>
<organism evidence="1 2">
    <name type="scientific">Sinosporangium siamense</name>
    <dbReference type="NCBI Taxonomy" id="1367973"/>
    <lineage>
        <taxon>Bacteria</taxon>
        <taxon>Bacillati</taxon>
        <taxon>Actinomycetota</taxon>
        <taxon>Actinomycetes</taxon>
        <taxon>Streptosporangiales</taxon>
        <taxon>Streptosporangiaceae</taxon>
        <taxon>Sinosporangium</taxon>
    </lineage>
</organism>
<protein>
    <submittedName>
        <fullName evidence="1">Uncharacterized protein</fullName>
    </submittedName>
</protein>
<dbReference type="AlphaFoldDB" id="A0A919RPR1"/>
<proteinExistence type="predicted"/>
<sequence length="49" mass="5619">MATCVARYDELAMMEENGDKGWENVPGEDGQESSSSRKCFRTVTRRFGW</sequence>
<dbReference type="Proteomes" id="UP000606172">
    <property type="component" value="Unassembled WGS sequence"/>
</dbReference>
<gene>
    <name evidence="1" type="ORF">Ssi02_72480</name>
</gene>
<accession>A0A919RPR1</accession>